<organism evidence="2 3">
    <name type="scientific">Rufibacter latericius</name>
    <dbReference type="NCBI Taxonomy" id="2487040"/>
    <lineage>
        <taxon>Bacteria</taxon>
        <taxon>Pseudomonadati</taxon>
        <taxon>Bacteroidota</taxon>
        <taxon>Cytophagia</taxon>
        <taxon>Cytophagales</taxon>
        <taxon>Hymenobacteraceae</taxon>
        <taxon>Rufibacter</taxon>
    </lineage>
</organism>
<feature type="transmembrane region" description="Helical" evidence="1">
    <location>
        <begin position="38"/>
        <end position="62"/>
    </location>
</feature>
<evidence type="ECO:0000313" key="3">
    <source>
        <dbReference type="Proteomes" id="UP000272117"/>
    </source>
</evidence>
<dbReference type="Proteomes" id="UP000272117">
    <property type="component" value="Unassembled WGS sequence"/>
</dbReference>
<keyword evidence="1" id="KW-0472">Membrane</keyword>
<keyword evidence="3" id="KW-1185">Reference proteome</keyword>
<keyword evidence="1" id="KW-1133">Transmembrane helix</keyword>
<dbReference type="AlphaFoldDB" id="A0A3M9MEX7"/>
<proteinExistence type="predicted"/>
<reference evidence="2 3" key="1">
    <citation type="submission" date="2018-11" db="EMBL/GenBank/DDBJ databases">
        <title>Rufibacter latericius sp. nov., isolated from water in Baiyang Lake.</title>
        <authorList>
            <person name="Yang Y."/>
        </authorList>
    </citation>
    <scope>NUCLEOTIDE SEQUENCE [LARGE SCALE GENOMIC DNA]</scope>
    <source>
        <strain evidence="2 3">R-22-1c-1</strain>
    </source>
</reference>
<sequence length="88" mass="10093">MQSTPLEWVKSQWKTLQGSLVGYLQQKERGLTLRRKKIYFFLFVFSFGGFFLYCLVSGLAGFGSSGFKVTSIKRPLVKQQMQSLDSIK</sequence>
<gene>
    <name evidence="2" type="ORF">EFB08_17225</name>
</gene>
<comment type="caution">
    <text evidence="2">The sequence shown here is derived from an EMBL/GenBank/DDBJ whole genome shotgun (WGS) entry which is preliminary data.</text>
</comment>
<keyword evidence="1" id="KW-0812">Transmembrane</keyword>
<evidence type="ECO:0000256" key="1">
    <source>
        <dbReference type="SAM" id="Phobius"/>
    </source>
</evidence>
<protein>
    <submittedName>
        <fullName evidence="2">Uncharacterized protein</fullName>
    </submittedName>
</protein>
<evidence type="ECO:0000313" key="2">
    <source>
        <dbReference type="EMBL" id="RNI24116.1"/>
    </source>
</evidence>
<name>A0A3M9MEX7_9BACT</name>
<dbReference type="EMBL" id="RJJD01000013">
    <property type="protein sequence ID" value="RNI24116.1"/>
    <property type="molecule type" value="Genomic_DNA"/>
</dbReference>
<accession>A0A3M9MEX7</accession>